<dbReference type="InterPro" id="IPR052567">
    <property type="entry name" value="OP_Dioxygenase"/>
</dbReference>
<dbReference type="Proteomes" id="UP000264036">
    <property type="component" value="Unassembled WGS sequence"/>
</dbReference>
<gene>
    <name evidence="2" type="ORF">DD666_20755</name>
</gene>
<dbReference type="AlphaFoldDB" id="A0A356LLJ5"/>
<dbReference type="EMBL" id="DOEK01000046">
    <property type="protein sequence ID" value="HBP31826.1"/>
    <property type="molecule type" value="Genomic_DNA"/>
</dbReference>
<dbReference type="SUPFAM" id="SSF109604">
    <property type="entry name" value="HD-domain/PDEase-like"/>
    <property type="match status" value="1"/>
</dbReference>
<dbReference type="InterPro" id="IPR017670">
    <property type="entry name" value="Phosphonate_degrad-assoc"/>
</dbReference>
<accession>A0A356LLJ5</accession>
<dbReference type="InterPro" id="IPR003607">
    <property type="entry name" value="HD/PDEase_dom"/>
</dbReference>
<evidence type="ECO:0000313" key="3">
    <source>
        <dbReference type="Proteomes" id="UP000264036"/>
    </source>
</evidence>
<name>A0A356LLJ5_9BURK</name>
<dbReference type="InterPro" id="IPR006674">
    <property type="entry name" value="HD_domain"/>
</dbReference>
<dbReference type="PANTHER" id="PTHR40202:SF1">
    <property type="entry name" value="HD DOMAIN-CONTAINING PROTEIN"/>
    <property type="match status" value="1"/>
</dbReference>
<dbReference type="CDD" id="cd00077">
    <property type="entry name" value="HDc"/>
    <property type="match status" value="1"/>
</dbReference>
<reference evidence="2 3" key="1">
    <citation type="journal article" date="2018" name="Nat. Biotechnol.">
        <title>A standardized bacterial taxonomy based on genome phylogeny substantially revises the tree of life.</title>
        <authorList>
            <person name="Parks D.H."/>
            <person name="Chuvochina M."/>
            <person name="Waite D.W."/>
            <person name="Rinke C."/>
            <person name="Skarshewski A."/>
            <person name="Chaumeil P.A."/>
            <person name="Hugenholtz P."/>
        </authorList>
    </citation>
    <scope>NUCLEOTIDE SEQUENCE [LARGE SCALE GENOMIC DNA]</scope>
    <source>
        <strain evidence="2">UBA10707</strain>
    </source>
</reference>
<keyword evidence="2" id="KW-0378">Hydrolase</keyword>
<comment type="caution">
    <text evidence="2">The sequence shown here is derived from an EMBL/GenBank/DDBJ whole genome shotgun (WGS) entry which is preliminary data.</text>
</comment>
<proteinExistence type="predicted"/>
<feature type="domain" description="HD" evidence="1">
    <location>
        <begin position="29"/>
        <end position="74"/>
    </location>
</feature>
<dbReference type="Pfam" id="PF01966">
    <property type="entry name" value="HD"/>
    <property type="match status" value="1"/>
</dbReference>
<organism evidence="2 3">
    <name type="scientific">Advenella kashmirensis</name>
    <dbReference type="NCBI Taxonomy" id="310575"/>
    <lineage>
        <taxon>Bacteria</taxon>
        <taxon>Pseudomonadati</taxon>
        <taxon>Pseudomonadota</taxon>
        <taxon>Betaproteobacteria</taxon>
        <taxon>Burkholderiales</taxon>
        <taxon>Alcaligenaceae</taxon>
    </lineage>
</organism>
<dbReference type="GO" id="GO:0016787">
    <property type="term" value="F:hydrolase activity"/>
    <property type="evidence" value="ECO:0007669"/>
    <property type="project" value="UniProtKB-KW"/>
</dbReference>
<protein>
    <submittedName>
        <fullName evidence="2">Phosphohydrolase</fullName>
    </submittedName>
</protein>
<evidence type="ECO:0000313" key="2">
    <source>
        <dbReference type="EMBL" id="HBP31826.1"/>
    </source>
</evidence>
<sequence length="191" mass="21230">MPLTPEDIQSLYEQYGASLYDGEAVTQLEHALQAACLAETERAADSLIAAALLHDLGHILEARNHERDNAFPGVDHRHQLAAVPFLQPGFPESVIEPVKMHVDAKRCLCAIDPDYFGTLSPASVHSLGLQGGPFSQAEVEQFQQRPHAQDALRLRRWDDLAKVPQRTTPDLAHFMRYVKKVYQPAAITLTT</sequence>
<dbReference type="NCBIfam" id="TIGR03276">
    <property type="entry name" value="Phn-HD"/>
    <property type="match status" value="1"/>
</dbReference>
<dbReference type="Gene3D" id="1.10.3210.10">
    <property type="entry name" value="Hypothetical protein af1432"/>
    <property type="match status" value="1"/>
</dbReference>
<evidence type="ECO:0000259" key="1">
    <source>
        <dbReference type="Pfam" id="PF01966"/>
    </source>
</evidence>
<dbReference type="PANTHER" id="PTHR40202">
    <property type="match status" value="1"/>
</dbReference>